<dbReference type="InterPro" id="IPR007065">
    <property type="entry name" value="HPP"/>
</dbReference>
<evidence type="ECO:0000313" key="4">
    <source>
        <dbReference type="EMBL" id="KAK4183972.1"/>
    </source>
</evidence>
<feature type="transmembrane region" description="Helical" evidence="2">
    <location>
        <begin position="145"/>
        <end position="162"/>
    </location>
</feature>
<evidence type="ECO:0000313" key="5">
    <source>
        <dbReference type="Proteomes" id="UP001302126"/>
    </source>
</evidence>
<feature type="region of interest" description="Disordered" evidence="1">
    <location>
        <begin position="1"/>
        <end position="31"/>
    </location>
</feature>
<keyword evidence="2" id="KW-0812">Transmembrane</keyword>
<proteinExistence type="predicted"/>
<feature type="transmembrane region" description="Helical" evidence="2">
    <location>
        <begin position="86"/>
        <end position="104"/>
    </location>
</feature>
<protein>
    <submittedName>
        <fullName evidence="4">HPP family-domain-containing protein</fullName>
    </submittedName>
</protein>
<dbReference type="PANTHER" id="PTHR33741">
    <property type="entry name" value="TRANSMEMBRANE PROTEIN DDB_G0269096-RELATED"/>
    <property type="match status" value="1"/>
</dbReference>
<sequence>MSHPHRPPVSRTHSHPLQVSRSISVTRPDPKPGAGISTWHFDIDRYLNPVLPASTLPQLPHVVAHFLGYRAPSEGKPKPQLGNLPMVFWAAIGIFGSLSLIGAVGQEIPSFQNRGVPVIIGSFGAAAVLDFYAIESPLAQPRNAILGQLLSAITGVIMHKLFSLSSNFESVRWLGGALSCATATMVMALTGTVHPPAGATALMIVADEDVSRLGWFVLCPVLLGCGLMLVIALLVNNIQRRFPFYWWSPGQTGKVWSRRREKKSANTQGKTPAVSGRASEDAVLEKPGASATSGESSTDLESGGQADEDEDDRVVVIRRGEVIIPDGITLRPDEVLWLETVSQRL</sequence>
<feature type="transmembrane region" description="Helical" evidence="2">
    <location>
        <begin position="213"/>
        <end position="235"/>
    </location>
</feature>
<keyword evidence="2" id="KW-0472">Membrane</keyword>
<keyword evidence="5" id="KW-1185">Reference proteome</keyword>
<dbReference type="InterPro" id="IPR058581">
    <property type="entry name" value="TM_HPP"/>
</dbReference>
<gene>
    <name evidence="4" type="ORF">QBC35DRAFT_392684</name>
</gene>
<dbReference type="Pfam" id="PF04982">
    <property type="entry name" value="TM_HPP"/>
    <property type="match status" value="1"/>
</dbReference>
<reference evidence="4" key="2">
    <citation type="submission" date="2023-05" db="EMBL/GenBank/DDBJ databases">
        <authorList>
            <consortium name="Lawrence Berkeley National Laboratory"/>
            <person name="Steindorff A."/>
            <person name="Hensen N."/>
            <person name="Bonometti L."/>
            <person name="Westerberg I."/>
            <person name="Brannstrom I.O."/>
            <person name="Guillou S."/>
            <person name="Cros-Aarteil S."/>
            <person name="Calhoun S."/>
            <person name="Haridas S."/>
            <person name="Kuo A."/>
            <person name="Mondo S."/>
            <person name="Pangilinan J."/>
            <person name="Riley R."/>
            <person name="Labutti K."/>
            <person name="Andreopoulos B."/>
            <person name="Lipzen A."/>
            <person name="Chen C."/>
            <person name="Yanf M."/>
            <person name="Daum C."/>
            <person name="Ng V."/>
            <person name="Clum A."/>
            <person name="Ohm R."/>
            <person name="Martin F."/>
            <person name="Silar P."/>
            <person name="Natvig D."/>
            <person name="Lalanne C."/>
            <person name="Gautier V."/>
            <person name="Ament-Velasquez S.L."/>
            <person name="Kruys A."/>
            <person name="Hutchinson M.I."/>
            <person name="Powell A.J."/>
            <person name="Barry K."/>
            <person name="Miller A.N."/>
            <person name="Grigoriev I.V."/>
            <person name="Debuchy R."/>
            <person name="Gladieux P."/>
            <person name="Thoren M.H."/>
            <person name="Johannesson H."/>
        </authorList>
    </citation>
    <scope>NUCLEOTIDE SEQUENCE</scope>
    <source>
        <strain evidence="4">PSN309</strain>
    </source>
</reference>
<dbReference type="Proteomes" id="UP001302126">
    <property type="component" value="Unassembled WGS sequence"/>
</dbReference>
<name>A0AAN6WPD0_9PEZI</name>
<reference evidence="4" key="1">
    <citation type="journal article" date="2023" name="Mol. Phylogenet. Evol.">
        <title>Genome-scale phylogeny and comparative genomics of the fungal order Sordariales.</title>
        <authorList>
            <person name="Hensen N."/>
            <person name="Bonometti L."/>
            <person name="Westerberg I."/>
            <person name="Brannstrom I.O."/>
            <person name="Guillou S."/>
            <person name="Cros-Aarteil S."/>
            <person name="Calhoun S."/>
            <person name="Haridas S."/>
            <person name="Kuo A."/>
            <person name="Mondo S."/>
            <person name="Pangilinan J."/>
            <person name="Riley R."/>
            <person name="LaButti K."/>
            <person name="Andreopoulos B."/>
            <person name="Lipzen A."/>
            <person name="Chen C."/>
            <person name="Yan M."/>
            <person name="Daum C."/>
            <person name="Ng V."/>
            <person name="Clum A."/>
            <person name="Steindorff A."/>
            <person name="Ohm R.A."/>
            <person name="Martin F."/>
            <person name="Silar P."/>
            <person name="Natvig D.O."/>
            <person name="Lalanne C."/>
            <person name="Gautier V."/>
            <person name="Ament-Velasquez S.L."/>
            <person name="Kruys A."/>
            <person name="Hutchinson M.I."/>
            <person name="Powell A.J."/>
            <person name="Barry K."/>
            <person name="Miller A.N."/>
            <person name="Grigoriev I.V."/>
            <person name="Debuchy R."/>
            <person name="Gladieux P."/>
            <person name="Hiltunen Thoren M."/>
            <person name="Johannesson H."/>
        </authorList>
    </citation>
    <scope>NUCLEOTIDE SEQUENCE</scope>
    <source>
        <strain evidence="4">PSN309</strain>
    </source>
</reference>
<feature type="region of interest" description="Disordered" evidence="1">
    <location>
        <begin position="257"/>
        <end position="311"/>
    </location>
</feature>
<dbReference type="AlphaFoldDB" id="A0AAN6WPD0"/>
<evidence type="ECO:0000256" key="2">
    <source>
        <dbReference type="SAM" id="Phobius"/>
    </source>
</evidence>
<dbReference type="PANTHER" id="PTHR33741:SF5">
    <property type="entry name" value="TRANSMEMBRANE PROTEIN DDB_G0269096-RELATED"/>
    <property type="match status" value="1"/>
</dbReference>
<feature type="compositionally biased region" description="Basic residues" evidence="1">
    <location>
        <begin position="1"/>
        <end position="14"/>
    </location>
</feature>
<feature type="transmembrane region" description="Helical" evidence="2">
    <location>
        <begin position="116"/>
        <end position="133"/>
    </location>
</feature>
<feature type="compositionally biased region" description="Polar residues" evidence="1">
    <location>
        <begin position="15"/>
        <end position="25"/>
    </location>
</feature>
<feature type="compositionally biased region" description="Polar residues" evidence="1">
    <location>
        <begin position="290"/>
        <end position="300"/>
    </location>
</feature>
<organism evidence="4 5">
    <name type="scientific">Podospora australis</name>
    <dbReference type="NCBI Taxonomy" id="1536484"/>
    <lineage>
        <taxon>Eukaryota</taxon>
        <taxon>Fungi</taxon>
        <taxon>Dikarya</taxon>
        <taxon>Ascomycota</taxon>
        <taxon>Pezizomycotina</taxon>
        <taxon>Sordariomycetes</taxon>
        <taxon>Sordariomycetidae</taxon>
        <taxon>Sordariales</taxon>
        <taxon>Podosporaceae</taxon>
        <taxon>Podospora</taxon>
    </lineage>
</organism>
<dbReference type="EMBL" id="MU864512">
    <property type="protein sequence ID" value="KAK4183972.1"/>
    <property type="molecule type" value="Genomic_DNA"/>
</dbReference>
<comment type="caution">
    <text evidence="4">The sequence shown here is derived from an EMBL/GenBank/DDBJ whole genome shotgun (WGS) entry which is preliminary data.</text>
</comment>
<keyword evidence="2" id="KW-1133">Transmembrane helix</keyword>
<accession>A0AAN6WPD0</accession>
<evidence type="ECO:0000259" key="3">
    <source>
        <dbReference type="Pfam" id="PF04982"/>
    </source>
</evidence>
<feature type="transmembrane region" description="Helical" evidence="2">
    <location>
        <begin position="174"/>
        <end position="193"/>
    </location>
</feature>
<feature type="domain" description="HPP transmembrane region" evidence="3">
    <location>
        <begin position="82"/>
        <end position="243"/>
    </location>
</feature>
<evidence type="ECO:0000256" key="1">
    <source>
        <dbReference type="SAM" id="MobiDB-lite"/>
    </source>
</evidence>